<feature type="domain" description="SH3" evidence="9">
    <location>
        <begin position="846"/>
        <end position="912"/>
    </location>
</feature>
<evidence type="ECO:0000256" key="5">
    <source>
        <dbReference type="ARBA" id="ARBA00023212"/>
    </source>
</evidence>
<gene>
    <name evidence="11" type="ORF">KQ657_000583</name>
</gene>
<dbReference type="Pfam" id="PF00018">
    <property type="entry name" value="SH3_1"/>
    <property type="match status" value="1"/>
</dbReference>
<evidence type="ECO:0000256" key="6">
    <source>
        <dbReference type="PROSITE-ProRule" id="PRU00192"/>
    </source>
</evidence>
<feature type="region of interest" description="Disordered" evidence="8">
    <location>
        <begin position="480"/>
        <end position="583"/>
    </location>
</feature>
<keyword evidence="12" id="KW-1185">Reference proteome</keyword>
<dbReference type="PROSITE" id="PS51741">
    <property type="entry name" value="F_BAR"/>
    <property type="match status" value="1"/>
</dbReference>
<name>A0A9P8AIV2_9ASCO</name>
<dbReference type="PROSITE" id="PS50002">
    <property type="entry name" value="SH3"/>
    <property type="match status" value="1"/>
</dbReference>
<dbReference type="GO" id="GO:0120104">
    <property type="term" value="C:mitotic actomyosin contractile ring, proximal layer"/>
    <property type="evidence" value="ECO:0007669"/>
    <property type="project" value="TreeGrafter"/>
</dbReference>
<dbReference type="GO" id="GO:0009898">
    <property type="term" value="C:cytoplasmic side of plasma membrane"/>
    <property type="evidence" value="ECO:0007669"/>
    <property type="project" value="TreeGrafter"/>
</dbReference>
<dbReference type="PANTHER" id="PTHR23065:SF7">
    <property type="entry name" value="NOSTRIN, ISOFORM H"/>
    <property type="match status" value="1"/>
</dbReference>
<dbReference type="GO" id="GO:0005543">
    <property type="term" value="F:phospholipid binding"/>
    <property type="evidence" value="ECO:0007669"/>
    <property type="project" value="TreeGrafter"/>
</dbReference>
<feature type="compositionally biased region" description="Polar residues" evidence="8">
    <location>
        <begin position="520"/>
        <end position="538"/>
    </location>
</feature>
<dbReference type="InterPro" id="IPR027267">
    <property type="entry name" value="AH/BAR_dom_sf"/>
</dbReference>
<feature type="compositionally biased region" description="Basic and acidic residues" evidence="8">
    <location>
        <begin position="699"/>
        <end position="717"/>
    </location>
</feature>
<sequence>MSTAESHDYHRHVHSPELSPHRYQHGEDTGPEAGENATAAPNFVNSFWGPNDAGYKVIHRKIKDAITTLNELVTYFEERLRVEMEYSKKLDKLNNKIEIGTKESGQLKALLVQFQVENINMVKMNQAKFVDNIKIHNYEKLVDFSKLYLRATSKVFHHMNKLSLQKKECSKNVKAAQSKYATECNQIRSTQLMIQTTWGKEQEKHQKQLIKITSNIKQSEKAYQHELNRYKEINDIWIRDWSIALKDIYTLEVERLQVCKIVCFNFLNNIATLCVDNDQTLDISRSGFAKTLPSEGIAQFISENGTGNKIPRELEFIDYYNGYDQDSNPNTNSYAIAKFEDPDQSAVLAKTYSMYSHPSPNKVQKEQPESKSPQRTNQHPPSSPHRTPHRTQQMTNIPQPPVQYQPYKPKSITSTTTTTTTTLKDSPLPKLDHGSRSPRTLTHVDFKPKQPTMKSEADYEQKLREMGKTTNQPVRFALNKKSDIPHFPAPKPSRVNDYNGTRSHDSADVFSNMEDPLNDSGGSQPTNYTSGTQNSGSSEVKVVDKIPLNDNLKSNGPQLDHSTRSRPRLNYSTGSGGERTWSSPRRRASYISLVQDDLDSKYRAQLKSSKIDMSTSNAASAAATAQAQTRIREAADKLQKFEKPPVALADTVTATTTNKSPQRVPIMKDFSIDFIAKALEDLSTGGNGDITRYRRSVRRANEEKLDRDEKRKAEASPRPRPKSLPPPSQRDTRLYESVENLESINSKFPPSDFINDSNEVAIRYGSLRFKSPARFEDQEEEPITINLATAAAANPQGSPIQKFRTLAPPASNRQKSLLQTTTKSYTDLHALVGTTTKKLTPHSGQEYITKAKARYGYKPQESQEIFFKKGWQFYIIHKQEDNWFFCELGPNAGDRQGLVGLVPGNYLIEGDDLF</sequence>
<feature type="compositionally biased region" description="Low complexity" evidence="8">
    <location>
        <begin position="404"/>
        <end position="422"/>
    </location>
</feature>
<dbReference type="Pfam" id="PF00611">
    <property type="entry name" value="FCH"/>
    <property type="match status" value="1"/>
</dbReference>
<evidence type="ECO:0000256" key="8">
    <source>
        <dbReference type="SAM" id="MobiDB-lite"/>
    </source>
</evidence>
<dbReference type="GO" id="GO:0030036">
    <property type="term" value="P:actin cytoskeleton organization"/>
    <property type="evidence" value="ECO:0007669"/>
    <property type="project" value="UniProtKB-ARBA"/>
</dbReference>
<dbReference type="AlphaFoldDB" id="A0A9P8AIV2"/>
<dbReference type="GeneID" id="66113957"/>
<reference evidence="11" key="1">
    <citation type="submission" date="2021-03" db="EMBL/GenBank/DDBJ databases">
        <authorList>
            <person name="Palmer J.M."/>
        </authorList>
    </citation>
    <scope>NUCLEOTIDE SEQUENCE</scope>
    <source>
        <strain evidence="11">ARV_011</strain>
    </source>
</reference>
<feature type="domain" description="F-BAR" evidence="10">
    <location>
        <begin position="41"/>
        <end position="296"/>
    </location>
</feature>
<evidence type="ECO:0000256" key="4">
    <source>
        <dbReference type="ARBA" id="ARBA00022553"/>
    </source>
</evidence>
<dbReference type="InterPro" id="IPR036028">
    <property type="entry name" value="SH3-like_dom_sf"/>
</dbReference>
<dbReference type="Proteomes" id="UP000790833">
    <property type="component" value="Unassembled WGS sequence"/>
</dbReference>
<dbReference type="Gene3D" id="1.20.1270.60">
    <property type="entry name" value="Arfaptin homology (AH) domain/BAR domain"/>
    <property type="match status" value="1"/>
</dbReference>
<dbReference type="SMART" id="SM00055">
    <property type="entry name" value="FCH"/>
    <property type="match status" value="1"/>
</dbReference>
<comment type="caution">
    <text evidence="11">The sequence shown here is derived from an EMBL/GenBank/DDBJ whole genome shotgun (WGS) entry which is preliminary data.</text>
</comment>
<evidence type="ECO:0000259" key="10">
    <source>
        <dbReference type="PROSITE" id="PS51741"/>
    </source>
</evidence>
<evidence type="ECO:0000256" key="3">
    <source>
        <dbReference type="ARBA" id="ARBA00022490"/>
    </source>
</evidence>
<keyword evidence="5" id="KW-0206">Cytoskeleton</keyword>
<keyword evidence="4" id="KW-0597">Phosphoprotein</keyword>
<dbReference type="SMART" id="SM00326">
    <property type="entry name" value="SH3"/>
    <property type="match status" value="1"/>
</dbReference>
<keyword evidence="3" id="KW-0963">Cytoplasm</keyword>
<evidence type="ECO:0000313" key="12">
    <source>
        <dbReference type="Proteomes" id="UP000790833"/>
    </source>
</evidence>
<dbReference type="InterPro" id="IPR031160">
    <property type="entry name" value="F_BAR_dom"/>
</dbReference>
<evidence type="ECO:0000259" key="9">
    <source>
        <dbReference type="PROSITE" id="PS50002"/>
    </source>
</evidence>
<keyword evidence="2 6" id="KW-0728">SH3 domain</keyword>
<dbReference type="RefSeq" id="XP_043049064.1">
    <property type="nucleotide sequence ID" value="XM_043191421.1"/>
</dbReference>
<protein>
    <submittedName>
        <fullName evidence="11">Uncharacterized protein</fullName>
    </submittedName>
</protein>
<dbReference type="InterPro" id="IPR001060">
    <property type="entry name" value="FCH_dom"/>
</dbReference>
<feature type="region of interest" description="Disordered" evidence="8">
    <location>
        <begin position="1"/>
        <end position="37"/>
    </location>
</feature>
<dbReference type="InterPro" id="IPR001452">
    <property type="entry name" value="SH3_domain"/>
</dbReference>
<dbReference type="SUPFAM" id="SSF103657">
    <property type="entry name" value="BAR/IMD domain-like"/>
    <property type="match status" value="1"/>
</dbReference>
<accession>A0A9P8AIV2</accession>
<evidence type="ECO:0000313" key="11">
    <source>
        <dbReference type="EMBL" id="KAG7193516.1"/>
    </source>
</evidence>
<evidence type="ECO:0000256" key="1">
    <source>
        <dbReference type="ARBA" id="ARBA00004245"/>
    </source>
</evidence>
<dbReference type="OrthoDB" id="27823at2759"/>
<organism evidence="11 12">
    <name type="scientific">Scheffersomyces spartinae</name>
    <dbReference type="NCBI Taxonomy" id="45513"/>
    <lineage>
        <taxon>Eukaryota</taxon>
        <taxon>Fungi</taxon>
        <taxon>Dikarya</taxon>
        <taxon>Ascomycota</taxon>
        <taxon>Saccharomycotina</taxon>
        <taxon>Pichiomycetes</taxon>
        <taxon>Debaryomycetaceae</taxon>
        <taxon>Scheffersomyces</taxon>
    </lineage>
</organism>
<proteinExistence type="predicted"/>
<dbReference type="SUPFAM" id="SSF50044">
    <property type="entry name" value="SH3-domain"/>
    <property type="match status" value="1"/>
</dbReference>
<comment type="subcellular location">
    <subcellularLocation>
        <location evidence="1">Cytoplasm</location>
        <location evidence="1">Cytoskeleton</location>
    </subcellularLocation>
</comment>
<evidence type="ECO:0000256" key="2">
    <source>
        <dbReference type="ARBA" id="ARBA00022443"/>
    </source>
</evidence>
<dbReference type="Gene3D" id="2.30.30.40">
    <property type="entry name" value="SH3 Domains"/>
    <property type="match status" value="1"/>
</dbReference>
<dbReference type="EMBL" id="JAHMUF010000011">
    <property type="protein sequence ID" value="KAG7193516.1"/>
    <property type="molecule type" value="Genomic_DNA"/>
</dbReference>
<keyword evidence="7" id="KW-0175">Coiled coil</keyword>
<evidence type="ECO:0000256" key="7">
    <source>
        <dbReference type="PROSITE-ProRule" id="PRU01077"/>
    </source>
</evidence>
<feature type="region of interest" description="Disordered" evidence="8">
    <location>
        <begin position="355"/>
        <end position="458"/>
    </location>
</feature>
<dbReference type="PANTHER" id="PTHR23065">
    <property type="entry name" value="PROLINE-SERINE-THREONINE PHOSPHATASE INTERACTING PROTEIN 1"/>
    <property type="match status" value="1"/>
</dbReference>
<feature type="region of interest" description="Disordered" evidence="8">
    <location>
        <begin position="685"/>
        <end position="732"/>
    </location>
</feature>